<evidence type="ECO:0000313" key="2">
    <source>
        <dbReference type="EMBL" id="GAA2127767.1"/>
    </source>
</evidence>
<reference evidence="3" key="1">
    <citation type="journal article" date="2019" name="Int. J. Syst. Evol. Microbiol.">
        <title>The Global Catalogue of Microorganisms (GCM) 10K type strain sequencing project: providing services to taxonomists for standard genome sequencing and annotation.</title>
        <authorList>
            <consortium name="The Broad Institute Genomics Platform"/>
            <consortium name="The Broad Institute Genome Sequencing Center for Infectious Disease"/>
            <person name="Wu L."/>
            <person name="Ma J."/>
        </authorList>
    </citation>
    <scope>NUCLEOTIDE SEQUENCE [LARGE SCALE GENOMIC DNA]</scope>
    <source>
        <strain evidence="3">JCM 16021</strain>
    </source>
</reference>
<dbReference type="Proteomes" id="UP001500575">
    <property type="component" value="Unassembled WGS sequence"/>
</dbReference>
<comment type="caution">
    <text evidence="2">The sequence shown here is derived from an EMBL/GenBank/DDBJ whole genome shotgun (WGS) entry which is preliminary data.</text>
</comment>
<feature type="region of interest" description="Disordered" evidence="1">
    <location>
        <begin position="47"/>
        <end position="66"/>
    </location>
</feature>
<accession>A0ABP5K642</accession>
<proteinExistence type="predicted"/>
<name>A0ABP5K642_9ACTN</name>
<sequence>MREVGADIRSPGLLAPATEVCDEMARRARRNVEELVRRLTAAGYRFHSNDGRRTSMPPHSPPTATAGEHADWLDEQFGGVPLTMKSWVRHVGDVWFVGTHPDWADADASDPLVLEIEGTVQGETDGEAIQGYFEDEHDAWSEWSDEDPDADPFVIPLAPDALHKSNTSGGDPYGIVLPDRGVDGTWSGETLMSFVDYLNDVFAHGGFPGVAADDAIGRRITADLARDLLEL</sequence>
<dbReference type="EMBL" id="BAAAQQ010000012">
    <property type="protein sequence ID" value="GAA2127767.1"/>
    <property type="molecule type" value="Genomic_DNA"/>
</dbReference>
<organism evidence="2 3">
    <name type="scientific">Nocardioides bigeumensis</name>
    <dbReference type="NCBI Taxonomy" id="433657"/>
    <lineage>
        <taxon>Bacteria</taxon>
        <taxon>Bacillati</taxon>
        <taxon>Actinomycetota</taxon>
        <taxon>Actinomycetes</taxon>
        <taxon>Propionibacteriales</taxon>
        <taxon>Nocardioidaceae</taxon>
        <taxon>Nocardioides</taxon>
    </lineage>
</organism>
<gene>
    <name evidence="2" type="ORF">GCM10009843_27560</name>
</gene>
<evidence type="ECO:0000256" key="1">
    <source>
        <dbReference type="SAM" id="MobiDB-lite"/>
    </source>
</evidence>
<evidence type="ECO:0000313" key="3">
    <source>
        <dbReference type="Proteomes" id="UP001500575"/>
    </source>
</evidence>
<evidence type="ECO:0008006" key="4">
    <source>
        <dbReference type="Google" id="ProtNLM"/>
    </source>
</evidence>
<protein>
    <recommendedName>
        <fullName evidence="4">SMI1/KNR4 family protein</fullName>
    </recommendedName>
</protein>
<keyword evidence="3" id="KW-1185">Reference proteome</keyword>